<gene>
    <name evidence="1" type="ORF">ACOLOM_LOCUS11399</name>
</gene>
<feature type="non-terminal residue" evidence="1">
    <location>
        <position position="1"/>
    </location>
</feature>
<protein>
    <submittedName>
        <fullName evidence="1">14639_t:CDS:1</fullName>
    </submittedName>
</protein>
<evidence type="ECO:0000313" key="2">
    <source>
        <dbReference type="Proteomes" id="UP000789525"/>
    </source>
</evidence>
<reference evidence="1" key="1">
    <citation type="submission" date="2021-06" db="EMBL/GenBank/DDBJ databases">
        <authorList>
            <person name="Kallberg Y."/>
            <person name="Tangrot J."/>
            <person name="Rosling A."/>
        </authorList>
    </citation>
    <scope>NUCLEOTIDE SEQUENCE</scope>
    <source>
        <strain evidence="1">CL356</strain>
    </source>
</reference>
<comment type="caution">
    <text evidence="1">The sequence shown here is derived from an EMBL/GenBank/DDBJ whole genome shotgun (WGS) entry which is preliminary data.</text>
</comment>
<evidence type="ECO:0000313" key="1">
    <source>
        <dbReference type="EMBL" id="CAG8726443.1"/>
    </source>
</evidence>
<name>A0ACA9PWC2_9GLOM</name>
<keyword evidence="2" id="KW-1185">Reference proteome</keyword>
<dbReference type="Proteomes" id="UP000789525">
    <property type="component" value="Unassembled WGS sequence"/>
</dbReference>
<proteinExistence type="predicted"/>
<organism evidence="1 2">
    <name type="scientific">Acaulospora colombiana</name>
    <dbReference type="NCBI Taxonomy" id="27376"/>
    <lineage>
        <taxon>Eukaryota</taxon>
        <taxon>Fungi</taxon>
        <taxon>Fungi incertae sedis</taxon>
        <taxon>Mucoromycota</taxon>
        <taxon>Glomeromycotina</taxon>
        <taxon>Glomeromycetes</taxon>
        <taxon>Diversisporales</taxon>
        <taxon>Acaulosporaceae</taxon>
        <taxon>Acaulospora</taxon>
    </lineage>
</organism>
<sequence length="256" mass="28187">LNAQKWNGSMLAVIWWRASAGSDEKCNGTEDEVSRGALGGRSLHLLTGDLRKREALWGVFTLDLGWSNRVTTSSTHTYARILCRNASSYRDDPDTVWRGHGGRAQERTLDDNLLPPHARPAQQLYPHEQSSPGGEGDTRPTRIAGRGAAVVRVDGVVVPGFEWVDHQWMRQTDLDALYPTESGHSSEDEEEKCCCSRRLTRRYSSTTPRLVSVVNGVPDQQQGASSRVNCGIDAEARRRSKETAGPCFVQGPTGAN</sequence>
<dbReference type="EMBL" id="CAJVPT010040839">
    <property type="protein sequence ID" value="CAG8726443.1"/>
    <property type="molecule type" value="Genomic_DNA"/>
</dbReference>
<accession>A0ACA9PWC2</accession>